<feature type="domain" description="VOC" evidence="1">
    <location>
        <begin position="10"/>
        <end position="123"/>
    </location>
</feature>
<dbReference type="CDD" id="cd07247">
    <property type="entry name" value="SgaA_N_like"/>
    <property type="match status" value="2"/>
</dbReference>
<gene>
    <name evidence="2" type="ORF">GCM10010334_26830</name>
</gene>
<evidence type="ECO:0000313" key="3">
    <source>
        <dbReference type="Proteomes" id="UP000638353"/>
    </source>
</evidence>
<accession>A0A918WWQ9</accession>
<proteinExistence type="predicted"/>
<dbReference type="PROSITE" id="PS51819">
    <property type="entry name" value="VOC"/>
    <property type="match status" value="2"/>
</dbReference>
<dbReference type="PANTHER" id="PTHR33993:SF10">
    <property type="entry name" value="CONSERVED PROTEIN"/>
    <property type="match status" value="1"/>
</dbReference>
<evidence type="ECO:0000313" key="2">
    <source>
        <dbReference type="EMBL" id="GHC91622.1"/>
    </source>
</evidence>
<dbReference type="Proteomes" id="UP000638353">
    <property type="component" value="Unassembled WGS sequence"/>
</dbReference>
<dbReference type="InterPro" id="IPR052164">
    <property type="entry name" value="Anthracycline_SecMetBiosynth"/>
</dbReference>
<dbReference type="Gene3D" id="3.10.180.10">
    <property type="entry name" value="2,3-Dihydroxybiphenyl 1,2-Dioxygenase, domain 1"/>
    <property type="match status" value="2"/>
</dbReference>
<organism evidence="2 3">
    <name type="scientific">Streptomyces finlayi</name>
    <dbReference type="NCBI Taxonomy" id="67296"/>
    <lineage>
        <taxon>Bacteria</taxon>
        <taxon>Bacillati</taxon>
        <taxon>Actinomycetota</taxon>
        <taxon>Actinomycetes</taxon>
        <taxon>Kitasatosporales</taxon>
        <taxon>Streptomycetaceae</taxon>
        <taxon>Streptomyces</taxon>
    </lineage>
</organism>
<dbReference type="RefSeq" id="WP_189823782.1">
    <property type="nucleotide sequence ID" value="NZ_BMVC01000004.1"/>
</dbReference>
<protein>
    <submittedName>
        <fullName evidence="2">Hydroxylase</fullName>
    </submittedName>
</protein>
<dbReference type="InterPro" id="IPR029068">
    <property type="entry name" value="Glyas_Bleomycin-R_OHBP_Dase"/>
</dbReference>
<dbReference type="PANTHER" id="PTHR33993">
    <property type="entry name" value="GLYOXALASE-RELATED"/>
    <property type="match status" value="1"/>
</dbReference>
<name>A0A918WWQ9_9ACTN</name>
<dbReference type="SUPFAM" id="SSF54593">
    <property type="entry name" value="Glyoxalase/Bleomycin resistance protein/Dihydroxybiphenyl dioxygenase"/>
    <property type="match status" value="2"/>
</dbReference>
<feature type="domain" description="VOC" evidence="1">
    <location>
        <begin position="137"/>
        <end position="256"/>
    </location>
</feature>
<evidence type="ECO:0000259" key="1">
    <source>
        <dbReference type="PROSITE" id="PS51819"/>
    </source>
</evidence>
<dbReference type="InterPro" id="IPR037523">
    <property type="entry name" value="VOC_core"/>
</dbReference>
<dbReference type="Pfam" id="PF00903">
    <property type="entry name" value="Glyoxalase"/>
    <property type="match status" value="2"/>
</dbReference>
<comment type="caution">
    <text evidence="2">The sequence shown here is derived from an EMBL/GenBank/DDBJ whole genome shotgun (WGS) entry which is preliminary data.</text>
</comment>
<reference evidence="2" key="1">
    <citation type="journal article" date="2014" name="Int. J. Syst. Evol. Microbiol.">
        <title>Complete genome sequence of Corynebacterium casei LMG S-19264T (=DSM 44701T), isolated from a smear-ripened cheese.</title>
        <authorList>
            <consortium name="US DOE Joint Genome Institute (JGI-PGF)"/>
            <person name="Walter F."/>
            <person name="Albersmeier A."/>
            <person name="Kalinowski J."/>
            <person name="Ruckert C."/>
        </authorList>
    </citation>
    <scope>NUCLEOTIDE SEQUENCE</scope>
    <source>
        <strain evidence="2">JCM 4637</strain>
    </source>
</reference>
<dbReference type="EMBL" id="BMVC01000004">
    <property type="protein sequence ID" value="GHC91622.1"/>
    <property type="molecule type" value="Genomic_DNA"/>
</dbReference>
<reference evidence="2" key="2">
    <citation type="submission" date="2020-09" db="EMBL/GenBank/DDBJ databases">
        <authorList>
            <person name="Sun Q."/>
            <person name="Ohkuma M."/>
        </authorList>
    </citation>
    <scope>NUCLEOTIDE SEQUENCE</scope>
    <source>
        <strain evidence="2">JCM 4637</strain>
    </source>
</reference>
<dbReference type="AlphaFoldDB" id="A0A918WWQ9"/>
<sequence>MLSSEFRTGAPNWLDLGSPDIPASAAFYGAVFGWEFESAGSESGGYGFFRKDGRTVAGIGSLTEEGAHPAWTVYFATRDAEGVAKAVEQAGGTVRVEAFDVMDSGRMACFTDPTGAEFAVWQPAAHQGLEATSQDGTLLWTELHTPDPVAALDFYRSLFGWRAQEMEVPGMVMAYAVISSAEGDLEDMSFGGVAPSRPDERTAWISYFSVADPDATASRVVESGGSVVVPPSDIPEVGRMAFFADPAGARFAVLKPNPRQG</sequence>
<dbReference type="InterPro" id="IPR004360">
    <property type="entry name" value="Glyas_Fos-R_dOase_dom"/>
</dbReference>